<sequence>MTETMSVGVVIPSYKVTAHILDVISRIGPEVQKIYVVDDCCPDRSGDLVERSCTDARVTVVRHEHNQGVGGAVMTGYRAAIRDDVDVIVKIDGDGQMDPALVPEFVAPILTGHADYTKGNRFFNLEGLSSMPGMRLFGNAVLSFMTKISSGYWSLFDPTNGYTAIHRDVAALLPMERISFTHGAHQSSLFL</sequence>
<dbReference type="RefSeq" id="WP_166312899.1">
    <property type="nucleotide sequence ID" value="NZ_WOTH01000003.1"/>
</dbReference>
<dbReference type="SUPFAM" id="SSF53448">
    <property type="entry name" value="Nucleotide-diphospho-sugar transferases"/>
    <property type="match status" value="1"/>
</dbReference>
<dbReference type="Pfam" id="PF00535">
    <property type="entry name" value="Glycos_transf_2"/>
    <property type="match status" value="1"/>
</dbReference>
<feature type="domain" description="Glycosyltransferase 2-like" evidence="1">
    <location>
        <begin position="9"/>
        <end position="170"/>
    </location>
</feature>
<dbReference type="Gene3D" id="3.90.550.10">
    <property type="entry name" value="Spore Coat Polysaccharide Biosynthesis Protein SpsA, Chain A"/>
    <property type="match status" value="1"/>
</dbReference>
<dbReference type="EMBL" id="WOTH01000003">
    <property type="protein sequence ID" value="NHO52751.1"/>
    <property type="molecule type" value="Genomic_DNA"/>
</dbReference>
<proteinExistence type="predicted"/>
<dbReference type="InterPro" id="IPR029044">
    <property type="entry name" value="Nucleotide-diphossugar_trans"/>
</dbReference>
<dbReference type="PANTHER" id="PTHR48090">
    <property type="entry name" value="UNDECAPRENYL-PHOSPHATE 4-DEOXY-4-FORMAMIDO-L-ARABINOSE TRANSFERASE-RELATED"/>
    <property type="match status" value="1"/>
</dbReference>
<evidence type="ECO:0000313" key="2">
    <source>
        <dbReference type="EMBL" id="NHO52751.1"/>
    </source>
</evidence>
<protein>
    <submittedName>
        <fullName evidence="2">Glycosyltransferase</fullName>
    </submittedName>
</protein>
<dbReference type="CDD" id="cd04179">
    <property type="entry name" value="DPM_DPG-synthase_like"/>
    <property type="match status" value="1"/>
</dbReference>
<keyword evidence="3" id="KW-1185">Reference proteome</keyword>
<accession>A0A967B5U4</accession>
<name>A0A967B5U4_9PROT</name>
<dbReference type="Proteomes" id="UP000597459">
    <property type="component" value="Unassembled WGS sequence"/>
</dbReference>
<dbReference type="InterPro" id="IPR050256">
    <property type="entry name" value="Glycosyltransferase_2"/>
</dbReference>
<gene>
    <name evidence="2" type="ORF">GOB87_02075</name>
</gene>
<comment type="caution">
    <text evidence="2">The sequence shown here is derived from an EMBL/GenBank/DDBJ whole genome shotgun (WGS) entry which is preliminary data.</text>
</comment>
<organism evidence="2 3">
    <name type="scientific">Acetobacter estunensis</name>
    <dbReference type="NCBI Taxonomy" id="104097"/>
    <lineage>
        <taxon>Bacteria</taxon>
        <taxon>Pseudomonadati</taxon>
        <taxon>Pseudomonadota</taxon>
        <taxon>Alphaproteobacteria</taxon>
        <taxon>Acetobacterales</taxon>
        <taxon>Acetobacteraceae</taxon>
        <taxon>Acetobacter</taxon>
    </lineage>
</organism>
<dbReference type="PANTHER" id="PTHR48090:SF7">
    <property type="entry name" value="RFBJ PROTEIN"/>
    <property type="match status" value="1"/>
</dbReference>
<evidence type="ECO:0000259" key="1">
    <source>
        <dbReference type="Pfam" id="PF00535"/>
    </source>
</evidence>
<dbReference type="InterPro" id="IPR001173">
    <property type="entry name" value="Glyco_trans_2-like"/>
</dbReference>
<evidence type="ECO:0000313" key="3">
    <source>
        <dbReference type="Proteomes" id="UP000597459"/>
    </source>
</evidence>
<dbReference type="AlphaFoldDB" id="A0A967B5U4"/>
<reference evidence="2" key="1">
    <citation type="submission" date="2019-11" db="EMBL/GenBank/DDBJ databases">
        <title>Description of new Acetobacter species.</title>
        <authorList>
            <person name="Cleenwerck I."/>
            <person name="Sombolestani A.S."/>
        </authorList>
    </citation>
    <scope>NUCLEOTIDE SEQUENCE</scope>
    <source>
        <strain evidence="2">LMG 1626</strain>
    </source>
</reference>